<dbReference type="CDD" id="cd15210">
    <property type="entry name" value="7tmA_GPR84-like"/>
    <property type="match status" value="1"/>
</dbReference>
<comment type="caution">
    <text evidence="14">The sequence shown here is derived from an EMBL/GenBank/DDBJ whole genome shotgun (WGS) entry which is preliminary data.</text>
</comment>
<feature type="transmembrane region" description="Helical" evidence="12">
    <location>
        <begin position="251"/>
        <end position="271"/>
    </location>
</feature>
<dbReference type="FunFam" id="1.20.1070.10:FF:000312">
    <property type="entry name" value="protein trapped in endoderm-1"/>
    <property type="match status" value="1"/>
</dbReference>
<evidence type="ECO:0000256" key="4">
    <source>
        <dbReference type="ARBA" id="ARBA00022692"/>
    </source>
</evidence>
<keyword evidence="15" id="KW-1185">Reference proteome</keyword>
<dbReference type="PANTHER" id="PTHR24228">
    <property type="entry name" value="B2 BRADYKININ RECEPTOR/ANGIOTENSIN II RECEPTOR"/>
    <property type="match status" value="1"/>
</dbReference>
<comment type="subcellular location">
    <subcellularLocation>
        <location evidence="1">Cell membrane</location>
        <topology evidence="1">Multi-pass membrane protein</topology>
    </subcellularLocation>
</comment>
<protein>
    <submittedName>
        <fullName evidence="14">Trapped in endoderm-1</fullName>
    </submittedName>
</protein>
<name>A0A482VLD4_ASBVE</name>
<dbReference type="SMART" id="SM01381">
    <property type="entry name" value="7TM_GPCR_Srsx"/>
    <property type="match status" value="1"/>
</dbReference>
<evidence type="ECO:0000256" key="11">
    <source>
        <dbReference type="SAM" id="MobiDB-lite"/>
    </source>
</evidence>
<dbReference type="Pfam" id="PF00001">
    <property type="entry name" value="7tm_1"/>
    <property type="match status" value="1"/>
</dbReference>
<feature type="domain" description="G-protein coupled receptors family 1 profile" evidence="13">
    <location>
        <begin position="34"/>
        <end position="303"/>
    </location>
</feature>
<keyword evidence="5 12" id="KW-1133">Transmembrane helix</keyword>
<dbReference type="GO" id="GO:0005886">
    <property type="term" value="C:plasma membrane"/>
    <property type="evidence" value="ECO:0007669"/>
    <property type="project" value="UniProtKB-SubCell"/>
</dbReference>
<dbReference type="PANTHER" id="PTHR24228:SF71">
    <property type="entry name" value="PROTEIN TRAPPED IN ENDODERM-1"/>
    <property type="match status" value="1"/>
</dbReference>
<evidence type="ECO:0000313" key="15">
    <source>
        <dbReference type="Proteomes" id="UP000292052"/>
    </source>
</evidence>
<evidence type="ECO:0000256" key="2">
    <source>
        <dbReference type="ARBA" id="ARBA00010663"/>
    </source>
</evidence>
<reference evidence="14 15" key="1">
    <citation type="submission" date="2017-03" db="EMBL/GenBank/DDBJ databases">
        <title>Genome of the blue death feigning beetle - Asbolus verrucosus.</title>
        <authorList>
            <person name="Rider S.D."/>
        </authorList>
    </citation>
    <scope>NUCLEOTIDE SEQUENCE [LARGE SCALE GENOMIC DNA]</scope>
    <source>
        <strain evidence="14">Butters</strain>
        <tissue evidence="14">Head and leg muscle</tissue>
    </source>
</reference>
<dbReference type="SUPFAM" id="SSF81321">
    <property type="entry name" value="Family A G protein-coupled receptor-like"/>
    <property type="match status" value="1"/>
</dbReference>
<comment type="similarity">
    <text evidence="2 10">Belongs to the G-protein coupled receptor 1 family.</text>
</comment>
<keyword evidence="9 10" id="KW-0807">Transducer</keyword>
<evidence type="ECO:0000256" key="8">
    <source>
        <dbReference type="ARBA" id="ARBA00023170"/>
    </source>
</evidence>
<dbReference type="Gene3D" id="1.20.1070.10">
    <property type="entry name" value="Rhodopsin 7-helix transmembrane proteins"/>
    <property type="match status" value="1"/>
</dbReference>
<dbReference type="OrthoDB" id="6117944at2759"/>
<dbReference type="InterPro" id="IPR000276">
    <property type="entry name" value="GPCR_Rhodpsn"/>
</dbReference>
<gene>
    <name evidence="14" type="ORF">BDFB_001429</name>
</gene>
<proteinExistence type="inferred from homology"/>
<keyword evidence="7 12" id="KW-0472">Membrane</keyword>
<feature type="transmembrane region" description="Helical" evidence="12">
    <location>
        <begin position="197"/>
        <end position="219"/>
    </location>
</feature>
<dbReference type="InterPro" id="IPR017452">
    <property type="entry name" value="GPCR_Rhodpsn_7TM"/>
</dbReference>
<feature type="transmembrane region" description="Helical" evidence="12">
    <location>
        <begin position="135"/>
        <end position="158"/>
    </location>
</feature>
<feature type="transmembrane region" description="Helical" evidence="12">
    <location>
        <begin position="283"/>
        <end position="306"/>
    </location>
</feature>
<sequence>MSNVTQNLVIKYPREATIFASICAILFCIVGVVGNLVTVLALIRCPKLRTHATTAFVLSLCISDLLFCTVNLPLTASRYIHEAWTLGDALCKLFPVLFYGNVAVSLLNMVAITLNRYVLISYHQYYNQLYSKTSIWLQLLCTWGFAFLIMGGCCDKWFTIDFFQLPSLLGVWGQLGLNPSTFSCTILEKDGKSPKKILFLIAFVLPCVVIITSYSCIFWRVQKSRRKLKAHQQATKKEKRSSRRERDDSRLTKLMLIIFICFVLCFLPLMLVNVFDDDVKYPVLHVLASILAWASSVINPFIYAASNRQYRSAYSKLFRIVKSSVVFSESKQFSNNSLKSREKNGQSINFRPNAETTS</sequence>
<evidence type="ECO:0000256" key="7">
    <source>
        <dbReference type="ARBA" id="ARBA00023136"/>
    </source>
</evidence>
<accession>A0A482VLD4</accession>
<dbReference type="PROSITE" id="PS50262">
    <property type="entry name" value="G_PROTEIN_RECEP_F1_2"/>
    <property type="match status" value="1"/>
</dbReference>
<keyword evidence="3" id="KW-1003">Cell membrane</keyword>
<dbReference type="Proteomes" id="UP000292052">
    <property type="component" value="Unassembled WGS sequence"/>
</dbReference>
<feature type="transmembrane region" description="Helical" evidence="12">
    <location>
        <begin position="96"/>
        <end position="114"/>
    </location>
</feature>
<evidence type="ECO:0000259" key="13">
    <source>
        <dbReference type="PROSITE" id="PS50262"/>
    </source>
</evidence>
<dbReference type="EMBL" id="QDEB01086348">
    <property type="protein sequence ID" value="RZC33741.1"/>
    <property type="molecule type" value="Genomic_DNA"/>
</dbReference>
<dbReference type="AlphaFoldDB" id="A0A482VLD4"/>
<keyword evidence="8 10" id="KW-0675">Receptor</keyword>
<dbReference type="GO" id="GO:0004930">
    <property type="term" value="F:G protein-coupled receptor activity"/>
    <property type="evidence" value="ECO:0007669"/>
    <property type="project" value="UniProtKB-KW"/>
</dbReference>
<evidence type="ECO:0000256" key="3">
    <source>
        <dbReference type="ARBA" id="ARBA00022475"/>
    </source>
</evidence>
<feature type="region of interest" description="Disordered" evidence="11">
    <location>
        <begin position="337"/>
        <end position="358"/>
    </location>
</feature>
<keyword evidence="6 10" id="KW-0297">G-protein coupled receptor</keyword>
<feature type="transmembrane region" description="Helical" evidence="12">
    <location>
        <begin position="18"/>
        <end position="43"/>
    </location>
</feature>
<evidence type="ECO:0000313" key="14">
    <source>
        <dbReference type="EMBL" id="RZC33741.1"/>
    </source>
</evidence>
<organism evidence="14 15">
    <name type="scientific">Asbolus verrucosus</name>
    <name type="common">Desert ironclad beetle</name>
    <dbReference type="NCBI Taxonomy" id="1661398"/>
    <lineage>
        <taxon>Eukaryota</taxon>
        <taxon>Metazoa</taxon>
        <taxon>Ecdysozoa</taxon>
        <taxon>Arthropoda</taxon>
        <taxon>Hexapoda</taxon>
        <taxon>Insecta</taxon>
        <taxon>Pterygota</taxon>
        <taxon>Neoptera</taxon>
        <taxon>Endopterygota</taxon>
        <taxon>Coleoptera</taxon>
        <taxon>Polyphaga</taxon>
        <taxon>Cucujiformia</taxon>
        <taxon>Tenebrionidae</taxon>
        <taxon>Pimeliinae</taxon>
        <taxon>Asbolus</taxon>
    </lineage>
</organism>
<dbReference type="PRINTS" id="PR00237">
    <property type="entry name" value="GPCRRHODOPSN"/>
</dbReference>
<evidence type="ECO:0000256" key="1">
    <source>
        <dbReference type="ARBA" id="ARBA00004651"/>
    </source>
</evidence>
<evidence type="ECO:0000256" key="5">
    <source>
        <dbReference type="ARBA" id="ARBA00022989"/>
    </source>
</evidence>
<feature type="compositionally biased region" description="Polar residues" evidence="11">
    <location>
        <begin position="345"/>
        <end position="358"/>
    </location>
</feature>
<evidence type="ECO:0000256" key="12">
    <source>
        <dbReference type="SAM" id="Phobius"/>
    </source>
</evidence>
<evidence type="ECO:0000256" key="6">
    <source>
        <dbReference type="ARBA" id="ARBA00023040"/>
    </source>
</evidence>
<keyword evidence="4 10" id="KW-0812">Transmembrane</keyword>
<evidence type="ECO:0000256" key="9">
    <source>
        <dbReference type="ARBA" id="ARBA00023224"/>
    </source>
</evidence>
<feature type="transmembrane region" description="Helical" evidence="12">
    <location>
        <begin position="55"/>
        <end position="76"/>
    </location>
</feature>
<dbReference type="STRING" id="1661398.A0A482VLD4"/>
<evidence type="ECO:0000256" key="10">
    <source>
        <dbReference type="RuleBase" id="RU000688"/>
    </source>
</evidence>
<dbReference type="PROSITE" id="PS00237">
    <property type="entry name" value="G_PROTEIN_RECEP_F1_1"/>
    <property type="match status" value="1"/>
</dbReference>